<evidence type="ECO:0000313" key="2">
    <source>
        <dbReference type="Proteomes" id="UP000887116"/>
    </source>
</evidence>
<dbReference type="EMBL" id="BMAO01030179">
    <property type="protein sequence ID" value="GFQ66286.1"/>
    <property type="molecule type" value="Genomic_DNA"/>
</dbReference>
<proteinExistence type="predicted"/>
<reference evidence="1" key="1">
    <citation type="submission" date="2020-07" db="EMBL/GenBank/DDBJ databases">
        <title>Multicomponent nature underlies the extraordinary mechanical properties of spider dragline silk.</title>
        <authorList>
            <person name="Kono N."/>
            <person name="Nakamura H."/>
            <person name="Mori M."/>
            <person name="Yoshida Y."/>
            <person name="Ohtoshi R."/>
            <person name="Malay A.D."/>
            <person name="Moran D.A.P."/>
            <person name="Tomita M."/>
            <person name="Numata K."/>
            <person name="Arakawa K."/>
        </authorList>
    </citation>
    <scope>NUCLEOTIDE SEQUENCE</scope>
</reference>
<protein>
    <submittedName>
        <fullName evidence="1">Uncharacterized protein</fullName>
    </submittedName>
</protein>
<evidence type="ECO:0000313" key="1">
    <source>
        <dbReference type="EMBL" id="GFQ66286.1"/>
    </source>
</evidence>
<accession>A0A8X6K9K9</accession>
<name>A0A8X6K9K9_TRICU</name>
<dbReference type="AlphaFoldDB" id="A0A8X6K9K9"/>
<gene>
    <name evidence="1" type="ORF">TNCT_176831</name>
</gene>
<keyword evidence="2" id="KW-1185">Reference proteome</keyword>
<comment type="caution">
    <text evidence="1">The sequence shown here is derived from an EMBL/GenBank/DDBJ whole genome shotgun (WGS) entry which is preliminary data.</text>
</comment>
<organism evidence="1 2">
    <name type="scientific">Trichonephila clavata</name>
    <name type="common">Joro spider</name>
    <name type="synonym">Nephila clavata</name>
    <dbReference type="NCBI Taxonomy" id="2740835"/>
    <lineage>
        <taxon>Eukaryota</taxon>
        <taxon>Metazoa</taxon>
        <taxon>Ecdysozoa</taxon>
        <taxon>Arthropoda</taxon>
        <taxon>Chelicerata</taxon>
        <taxon>Arachnida</taxon>
        <taxon>Araneae</taxon>
        <taxon>Araneomorphae</taxon>
        <taxon>Entelegynae</taxon>
        <taxon>Araneoidea</taxon>
        <taxon>Nephilidae</taxon>
        <taxon>Trichonephila</taxon>
    </lineage>
</organism>
<dbReference type="Proteomes" id="UP000887116">
    <property type="component" value="Unassembled WGS sequence"/>
</dbReference>
<sequence>MDPGNLSEVLDYSVLQGRWKSKYIAAVDKVEQSEILLNQQTSLLSSMKSDFNERLSQRISFEAATLQDIRTLFLEAELLMTNAITLIEAIKPNKGLVQTLLVLATCSTESDCEALLRESSDCIELFEKMASSICEMASRFEKAVNEIQERLRASTVICNATDSKK</sequence>